<dbReference type="Pfam" id="PF00294">
    <property type="entry name" value="PfkB"/>
    <property type="match status" value="1"/>
</dbReference>
<dbReference type="PROSITE" id="PS00584">
    <property type="entry name" value="PFKB_KINASES_2"/>
    <property type="match status" value="1"/>
</dbReference>
<evidence type="ECO:0000313" key="5">
    <source>
        <dbReference type="Proteomes" id="UP000248132"/>
    </source>
</evidence>
<evidence type="ECO:0000259" key="3">
    <source>
        <dbReference type="Pfam" id="PF00294"/>
    </source>
</evidence>
<dbReference type="Gene3D" id="3.40.1190.20">
    <property type="match status" value="1"/>
</dbReference>
<organism evidence="4 5">
    <name type="scientific">Ruminiclostridium sufflavum DSM 19573</name>
    <dbReference type="NCBI Taxonomy" id="1121337"/>
    <lineage>
        <taxon>Bacteria</taxon>
        <taxon>Bacillati</taxon>
        <taxon>Bacillota</taxon>
        <taxon>Clostridia</taxon>
        <taxon>Eubacteriales</taxon>
        <taxon>Oscillospiraceae</taxon>
        <taxon>Ruminiclostridium</taxon>
    </lineage>
</organism>
<keyword evidence="5" id="KW-1185">Reference proteome</keyword>
<dbReference type="RefSeq" id="WP_110460976.1">
    <property type="nucleotide sequence ID" value="NZ_QKMR01000004.1"/>
</dbReference>
<dbReference type="GO" id="GO:0016301">
    <property type="term" value="F:kinase activity"/>
    <property type="evidence" value="ECO:0007669"/>
    <property type="project" value="UniProtKB-KW"/>
</dbReference>
<dbReference type="InterPro" id="IPR029056">
    <property type="entry name" value="Ribokinase-like"/>
</dbReference>
<dbReference type="EMBL" id="QKMR01000004">
    <property type="protein sequence ID" value="PYG89084.1"/>
    <property type="molecule type" value="Genomic_DNA"/>
</dbReference>
<evidence type="ECO:0000256" key="1">
    <source>
        <dbReference type="ARBA" id="ARBA00022679"/>
    </source>
</evidence>
<feature type="domain" description="Carbohydrate kinase PfkB" evidence="3">
    <location>
        <begin position="13"/>
        <end position="301"/>
    </location>
</feature>
<dbReference type="PANTHER" id="PTHR10584">
    <property type="entry name" value="SUGAR KINASE"/>
    <property type="match status" value="1"/>
</dbReference>
<keyword evidence="2 4" id="KW-0418">Kinase</keyword>
<dbReference type="InterPro" id="IPR002173">
    <property type="entry name" value="Carboh/pur_kinase_PfkB_CS"/>
</dbReference>
<name>A0A318XRK3_9FIRM</name>
<dbReference type="SUPFAM" id="SSF53613">
    <property type="entry name" value="Ribokinase-like"/>
    <property type="match status" value="1"/>
</dbReference>
<protein>
    <submittedName>
        <fullName evidence="4">Adenosine kinase</fullName>
    </submittedName>
</protein>
<accession>A0A318XRK3</accession>
<evidence type="ECO:0000256" key="2">
    <source>
        <dbReference type="ARBA" id="ARBA00022777"/>
    </source>
</evidence>
<dbReference type="OrthoDB" id="9788681at2"/>
<proteinExistence type="predicted"/>
<dbReference type="InterPro" id="IPR011611">
    <property type="entry name" value="PfkB_dom"/>
</dbReference>
<sequence length="318" mass="35738">MKYDVLINGYISLDRIIKTTTPLRYGYTSLVENSDNARIQYGGCSTNIAYLLAKLNMKPLPLIRVGEEDYRETGVYDYLEKAGVCMEAVDIVPEETTSNCYLIADSENNHITIFYPGAMHGKYSKELNSEFFKNAGIGVMTVGSYEDNAEFYKQCKAAKVPLVFGMKCDFDAFPEPFFRQVLLSSNIIFCNEGEQGEIMRILGLKDIKELFDKADTEIIVTTLGKKGSMYHHKTDEGIKSDSITAAEFGRVVDTTGSGDAFMAGFLYGYRKGRDIKDCCRMGSVLSSFIIEKVGCTTNAPDEKEFLERFEKFTEEEVK</sequence>
<dbReference type="PANTHER" id="PTHR10584:SF166">
    <property type="entry name" value="RIBOKINASE"/>
    <property type="match status" value="1"/>
</dbReference>
<gene>
    <name evidence="4" type="ORF">LY28_00906</name>
</gene>
<evidence type="ECO:0000313" key="4">
    <source>
        <dbReference type="EMBL" id="PYG89084.1"/>
    </source>
</evidence>
<reference evidence="4 5" key="1">
    <citation type="submission" date="2018-06" db="EMBL/GenBank/DDBJ databases">
        <title>Genomic Encyclopedia of Type Strains, Phase I: the one thousand microbial genomes (KMG-I) project.</title>
        <authorList>
            <person name="Kyrpides N."/>
        </authorList>
    </citation>
    <scope>NUCLEOTIDE SEQUENCE [LARGE SCALE GENOMIC DNA]</scope>
    <source>
        <strain evidence="4 5">DSM 19573</strain>
    </source>
</reference>
<dbReference type="Proteomes" id="UP000248132">
    <property type="component" value="Unassembled WGS sequence"/>
</dbReference>
<dbReference type="AlphaFoldDB" id="A0A318XRK3"/>
<keyword evidence="1" id="KW-0808">Transferase</keyword>
<comment type="caution">
    <text evidence="4">The sequence shown here is derived from an EMBL/GenBank/DDBJ whole genome shotgun (WGS) entry which is preliminary data.</text>
</comment>